<dbReference type="InterPro" id="IPR050109">
    <property type="entry name" value="HTH-type_TetR-like_transc_reg"/>
</dbReference>
<keyword evidence="7" id="KW-1185">Reference proteome</keyword>
<evidence type="ECO:0000256" key="1">
    <source>
        <dbReference type="ARBA" id="ARBA00023015"/>
    </source>
</evidence>
<gene>
    <name evidence="6" type="ORF">ACFQ16_03220</name>
</gene>
<name>A0ABW3FJR8_9PSEU</name>
<dbReference type="SUPFAM" id="SSF46689">
    <property type="entry name" value="Homeodomain-like"/>
    <property type="match status" value="1"/>
</dbReference>
<keyword evidence="3" id="KW-0804">Transcription</keyword>
<keyword evidence="1" id="KW-0805">Transcription regulation</keyword>
<organism evidence="6 7">
    <name type="scientific">Saccharopolyspora rosea</name>
    <dbReference type="NCBI Taxonomy" id="524884"/>
    <lineage>
        <taxon>Bacteria</taxon>
        <taxon>Bacillati</taxon>
        <taxon>Actinomycetota</taxon>
        <taxon>Actinomycetes</taxon>
        <taxon>Pseudonocardiales</taxon>
        <taxon>Pseudonocardiaceae</taxon>
        <taxon>Saccharopolyspora</taxon>
    </lineage>
</organism>
<dbReference type="InterPro" id="IPR009057">
    <property type="entry name" value="Homeodomain-like_sf"/>
</dbReference>
<feature type="DNA-binding region" description="H-T-H motif" evidence="4">
    <location>
        <begin position="2"/>
        <end position="21"/>
    </location>
</feature>
<evidence type="ECO:0000313" key="6">
    <source>
        <dbReference type="EMBL" id="MFD0918744.1"/>
    </source>
</evidence>
<evidence type="ECO:0000256" key="4">
    <source>
        <dbReference type="PROSITE-ProRule" id="PRU00335"/>
    </source>
</evidence>
<dbReference type="InterPro" id="IPR001647">
    <property type="entry name" value="HTH_TetR"/>
</dbReference>
<evidence type="ECO:0000259" key="5">
    <source>
        <dbReference type="PROSITE" id="PS50977"/>
    </source>
</evidence>
<dbReference type="EMBL" id="JBHTIW010000001">
    <property type="protein sequence ID" value="MFD0918744.1"/>
    <property type="molecule type" value="Genomic_DNA"/>
</dbReference>
<dbReference type="Gene3D" id="1.10.357.10">
    <property type="entry name" value="Tetracycline Repressor, domain 2"/>
    <property type="match status" value="1"/>
</dbReference>
<dbReference type="Proteomes" id="UP001597018">
    <property type="component" value="Unassembled WGS sequence"/>
</dbReference>
<comment type="caution">
    <text evidence="6">The sequence shown here is derived from an EMBL/GenBank/DDBJ whole genome shotgun (WGS) entry which is preliminary data.</text>
</comment>
<dbReference type="InterPro" id="IPR025996">
    <property type="entry name" value="MT1864/Rv1816-like_C"/>
</dbReference>
<dbReference type="Pfam" id="PF13305">
    <property type="entry name" value="TetR_C_33"/>
    <property type="match status" value="1"/>
</dbReference>
<evidence type="ECO:0000256" key="2">
    <source>
        <dbReference type="ARBA" id="ARBA00023125"/>
    </source>
</evidence>
<dbReference type="PANTHER" id="PTHR30055:SF220">
    <property type="entry name" value="TETR-FAMILY REGULATORY PROTEIN"/>
    <property type="match status" value="1"/>
</dbReference>
<evidence type="ECO:0000256" key="3">
    <source>
        <dbReference type="ARBA" id="ARBA00023163"/>
    </source>
</evidence>
<accession>A0ABW3FJR8</accession>
<sequence length="167" mass="18312">MSLRRLAADAGTSTTAVYSLFGGKPALVRELYVEGFQRLGDRLEQVPRTEDPLADLEALGHAYRDSALANPHFYSIMFGRAVPDFAPDEAALELSKQCMRPLREAVCRAIEAGLLVEVDPEEIVFAAWGLVHGLVSLELNGSTPGAGERRAARYSRALEHSMAGWRR</sequence>
<keyword evidence="2 4" id="KW-0238">DNA-binding</keyword>
<protein>
    <submittedName>
        <fullName evidence="6">TetR-like C-terminal domain-containing protein</fullName>
    </submittedName>
</protein>
<dbReference type="SUPFAM" id="SSF48498">
    <property type="entry name" value="Tetracyclin repressor-like, C-terminal domain"/>
    <property type="match status" value="1"/>
</dbReference>
<reference evidence="7" key="1">
    <citation type="journal article" date="2019" name="Int. J. Syst. Evol. Microbiol.">
        <title>The Global Catalogue of Microorganisms (GCM) 10K type strain sequencing project: providing services to taxonomists for standard genome sequencing and annotation.</title>
        <authorList>
            <consortium name="The Broad Institute Genomics Platform"/>
            <consortium name="The Broad Institute Genome Sequencing Center for Infectious Disease"/>
            <person name="Wu L."/>
            <person name="Ma J."/>
        </authorList>
    </citation>
    <scope>NUCLEOTIDE SEQUENCE [LARGE SCALE GENOMIC DNA]</scope>
    <source>
        <strain evidence="7">CCUG 56401</strain>
    </source>
</reference>
<feature type="domain" description="HTH tetR-type" evidence="5">
    <location>
        <begin position="1"/>
        <end position="39"/>
    </location>
</feature>
<dbReference type="PROSITE" id="PS50977">
    <property type="entry name" value="HTH_TETR_2"/>
    <property type="match status" value="1"/>
</dbReference>
<dbReference type="PANTHER" id="PTHR30055">
    <property type="entry name" value="HTH-TYPE TRANSCRIPTIONAL REGULATOR RUTR"/>
    <property type="match status" value="1"/>
</dbReference>
<proteinExistence type="predicted"/>
<evidence type="ECO:0000313" key="7">
    <source>
        <dbReference type="Proteomes" id="UP001597018"/>
    </source>
</evidence>
<dbReference type="RefSeq" id="WP_317630372.1">
    <property type="nucleotide sequence ID" value="NZ_BAABLT010000007.1"/>
</dbReference>
<dbReference type="InterPro" id="IPR036271">
    <property type="entry name" value="Tet_transcr_reg_TetR-rel_C_sf"/>
</dbReference>